<accession>A0A9D2D471</accession>
<evidence type="ECO:0000313" key="2">
    <source>
        <dbReference type="Proteomes" id="UP000824024"/>
    </source>
</evidence>
<reference evidence="1" key="2">
    <citation type="submission" date="2021-04" db="EMBL/GenBank/DDBJ databases">
        <authorList>
            <person name="Gilroy R."/>
        </authorList>
    </citation>
    <scope>NUCLEOTIDE SEQUENCE</scope>
    <source>
        <strain evidence="1">CHK192-9172</strain>
    </source>
</reference>
<name>A0A9D2D471_9FIRM</name>
<evidence type="ECO:0000313" key="1">
    <source>
        <dbReference type="EMBL" id="HIZ08194.1"/>
    </source>
</evidence>
<dbReference type="EMBL" id="DXCH01000264">
    <property type="protein sequence ID" value="HIZ08194.1"/>
    <property type="molecule type" value="Genomic_DNA"/>
</dbReference>
<proteinExistence type="predicted"/>
<protein>
    <submittedName>
        <fullName evidence="1">Uncharacterized protein</fullName>
    </submittedName>
</protein>
<comment type="caution">
    <text evidence="1">The sequence shown here is derived from an EMBL/GenBank/DDBJ whole genome shotgun (WGS) entry which is preliminary data.</text>
</comment>
<reference evidence="1" key="1">
    <citation type="journal article" date="2021" name="PeerJ">
        <title>Extensive microbial diversity within the chicken gut microbiome revealed by metagenomics and culture.</title>
        <authorList>
            <person name="Gilroy R."/>
            <person name="Ravi A."/>
            <person name="Getino M."/>
            <person name="Pursley I."/>
            <person name="Horton D.L."/>
            <person name="Alikhan N.F."/>
            <person name="Baker D."/>
            <person name="Gharbi K."/>
            <person name="Hall N."/>
            <person name="Watson M."/>
            <person name="Adriaenssens E.M."/>
            <person name="Foster-Nyarko E."/>
            <person name="Jarju S."/>
            <person name="Secka A."/>
            <person name="Antonio M."/>
            <person name="Oren A."/>
            <person name="Chaudhuri R.R."/>
            <person name="La Ragione R."/>
            <person name="Hildebrand F."/>
            <person name="Pallen M.J."/>
        </authorList>
    </citation>
    <scope>NUCLEOTIDE SEQUENCE</scope>
    <source>
        <strain evidence="1">CHK192-9172</strain>
    </source>
</reference>
<sequence length="62" mass="7137">MKTLIVLAVIGIVVYKAYEYFTRDDKYEEFDDNVDGEYDLEAEAEESLADKIKSAAKKVVKR</sequence>
<gene>
    <name evidence="1" type="ORF">IAA08_09690</name>
</gene>
<dbReference type="AlphaFoldDB" id="A0A9D2D471"/>
<dbReference type="Proteomes" id="UP000824024">
    <property type="component" value="Unassembled WGS sequence"/>
</dbReference>
<organism evidence="1 2">
    <name type="scientific">Candidatus Eubacterium avistercoris</name>
    <dbReference type="NCBI Taxonomy" id="2838567"/>
    <lineage>
        <taxon>Bacteria</taxon>
        <taxon>Bacillati</taxon>
        <taxon>Bacillota</taxon>
        <taxon>Clostridia</taxon>
        <taxon>Eubacteriales</taxon>
        <taxon>Eubacteriaceae</taxon>
        <taxon>Eubacterium</taxon>
    </lineage>
</organism>